<evidence type="ECO:0000313" key="2">
    <source>
        <dbReference type="Proteomes" id="UP000694428"/>
    </source>
</evidence>
<dbReference type="Ensembl" id="ENSPSTT00000010462.1">
    <property type="protein sequence ID" value="ENSPSTP00000009963.1"/>
    <property type="gene ID" value="ENSPSTG00000007044.1"/>
</dbReference>
<protein>
    <submittedName>
        <fullName evidence="1">Uncharacterized protein</fullName>
    </submittedName>
</protein>
<dbReference type="AlphaFoldDB" id="A0A8C9F812"/>
<name>A0A8C9F812_PAVCR</name>
<proteinExistence type="predicted"/>
<keyword evidence="2" id="KW-1185">Reference proteome</keyword>
<organism evidence="1 2">
    <name type="scientific">Pavo cristatus</name>
    <name type="common">Indian peafowl</name>
    <name type="synonym">Blue peafowl</name>
    <dbReference type="NCBI Taxonomy" id="9049"/>
    <lineage>
        <taxon>Eukaryota</taxon>
        <taxon>Metazoa</taxon>
        <taxon>Chordata</taxon>
        <taxon>Craniata</taxon>
        <taxon>Vertebrata</taxon>
        <taxon>Euteleostomi</taxon>
        <taxon>Archelosauria</taxon>
        <taxon>Archosauria</taxon>
        <taxon>Dinosauria</taxon>
        <taxon>Saurischia</taxon>
        <taxon>Theropoda</taxon>
        <taxon>Coelurosauria</taxon>
        <taxon>Aves</taxon>
        <taxon>Neognathae</taxon>
        <taxon>Galloanserae</taxon>
        <taxon>Galliformes</taxon>
        <taxon>Phasianidae</taxon>
        <taxon>Phasianinae</taxon>
        <taxon>Pavo</taxon>
    </lineage>
</organism>
<accession>A0A8C9F812</accession>
<reference evidence="1" key="1">
    <citation type="submission" date="2025-08" db="UniProtKB">
        <authorList>
            <consortium name="Ensembl"/>
        </authorList>
    </citation>
    <scope>IDENTIFICATION</scope>
</reference>
<sequence>MLGLQDWPTQSCAGGSPLFCSLLSGGRKCSTNPLSVHKMSAVQENNIRNSPNPWALWRERGTAELLFVSLSNPISPPLTFSIVHVPSHMGSKS</sequence>
<evidence type="ECO:0000313" key="1">
    <source>
        <dbReference type="Ensembl" id="ENSPSTP00000009963.1"/>
    </source>
</evidence>
<reference evidence="1" key="2">
    <citation type="submission" date="2025-09" db="UniProtKB">
        <authorList>
            <consortium name="Ensembl"/>
        </authorList>
    </citation>
    <scope>IDENTIFICATION</scope>
</reference>
<dbReference type="Proteomes" id="UP000694428">
    <property type="component" value="Unplaced"/>
</dbReference>